<evidence type="ECO:0000256" key="1">
    <source>
        <dbReference type="SAM" id="MobiDB-lite"/>
    </source>
</evidence>
<proteinExistence type="predicted"/>
<dbReference type="AlphaFoldDB" id="A0A183BN95"/>
<protein>
    <submittedName>
        <fullName evidence="4">Secreted protein</fullName>
    </submittedName>
</protein>
<evidence type="ECO:0000256" key="2">
    <source>
        <dbReference type="SAM" id="SignalP"/>
    </source>
</evidence>
<feature type="chain" id="PRO_5008146426" evidence="2">
    <location>
        <begin position="23"/>
        <end position="105"/>
    </location>
</feature>
<accession>A0A183BN95</accession>
<feature type="compositionally biased region" description="Low complexity" evidence="1">
    <location>
        <begin position="73"/>
        <end position="95"/>
    </location>
</feature>
<feature type="signal peptide" evidence="2">
    <location>
        <begin position="1"/>
        <end position="22"/>
    </location>
</feature>
<dbReference type="WBParaSite" id="GPLIN_000208100">
    <property type="protein sequence ID" value="GPLIN_000208100"/>
    <property type="gene ID" value="GPLIN_000208100"/>
</dbReference>
<name>A0A183BN95_GLOPA</name>
<keyword evidence="3" id="KW-1185">Reference proteome</keyword>
<dbReference type="Proteomes" id="UP000050741">
    <property type="component" value="Unassembled WGS sequence"/>
</dbReference>
<keyword evidence="2" id="KW-0732">Signal</keyword>
<evidence type="ECO:0000313" key="4">
    <source>
        <dbReference type="WBParaSite" id="GPLIN_000208100"/>
    </source>
</evidence>
<sequence length="105" mass="11162">MHPKEAIIVLLLVLALCRCCVGGPKPRKGKGSTGFPLSREDNNAMKRVVNSRKQQQPVDNHTLPTHDNPGYTGVQVSQGGASSSNPSKKPSGSNSTCWNFCGGTK</sequence>
<reference evidence="4" key="2">
    <citation type="submission" date="2016-06" db="UniProtKB">
        <authorList>
            <consortium name="WormBaseParasite"/>
        </authorList>
    </citation>
    <scope>IDENTIFICATION</scope>
</reference>
<organism evidence="3 4">
    <name type="scientific">Globodera pallida</name>
    <name type="common">Potato cyst nematode worm</name>
    <name type="synonym">Heterodera pallida</name>
    <dbReference type="NCBI Taxonomy" id="36090"/>
    <lineage>
        <taxon>Eukaryota</taxon>
        <taxon>Metazoa</taxon>
        <taxon>Ecdysozoa</taxon>
        <taxon>Nematoda</taxon>
        <taxon>Chromadorea</taxon>
        <taxon>Rhabditida</taxon>
        <taxon>Tylenchina</taxon>
        <taxon>Tylenchomorpha</taxon>
        <taxon>Tylenchoidea</taxon>
        <taxon>Heteroderidae</taxon>
        <taxon>Heteroderinae</taxon>
        <taxon>Globodera</taxon>
    </lineage>
</organism>
<evidence type="ECO:0000313" key="3">
    <source>
        <dbReference type="Proteomes" id="UP000050741"/>
    </source>
</evidence>
<feature type="compositionally biased region" description="Polar residues" evidence="1">
    <location>
        <begin position="51"/>
        <end position="65"/>
    </location>
</feature>
<reference evidence="3" key="1">
    <citation type="submission" date="2014-05" db="EMBL/GenBank/DDBJ databases">
        <title>The genome and life-stage specific transcriptomes of Globodera pallida elucidate key aspects of plant parasitism by a cyst nematode.</title>
        <authorList>
            <person name="Cotton J.A."/>
            <person name="Lilley C.J."/>
            <person name="Jones L.M."/>
            <person name="Kikuchi T."/>
            <person name="Reid A.J."/>
            <person name="Thorpe P."/>
            <person name="Tsai I.J."/>
            <person name="Beasley H."/>
            <person name="Blok V."/>
            <person name="Cock P.J.A."/>
            <person name="Van den Akker S.E."/>
            <person name="Holroyd N."/>
            <person name="Hunt M."/>
            <person name="Mantelin S."/>
            <person name="Naghra H."/>
            <person name="Pain A."/>
            <person name="Palomares-Rius J.E."/>
            <person name="Zarowiecki M."/>
            <person name="Berriman M."/>
            <person name="Jones J.T."/>
            <person name="Urwin P.E."/>
        </authorList>
    </citation>
    <scope>NUCLEOTIDE SEQUENCE [LARGE SCALE GENOMIC DNA]</scope>
    <source>
        <strain evidence="3">Lindley</strain>
    </source>
</reference>
<feature type="region of interest" description="Disordered" evidence="1">
    <location>
        <begin position="23"/>
        <end position="105"/>
    </location>
</feature>